<organism evidence="1 2">
    <name type="scientific">Pleurotus cornucopiae</name>
    <name type="common">Cornucopia mushroom</name>
    <dbReference type="NCBI Taxonomy" id="5321"/>
    <lineage>
        <taxon>Eukaryota</taxon>
        <taxon>Fungi</taxon>
        <taxon>Dikarya</taxon>
        <taxon>Basidiomycota</taxon>
        <taxon>Agaricomycotina</taxon>
        <taxon>Agaricomycetes</taxon>
        <taxon>Agaricomycetidae</taxon>
        <taxon>Agaricales</taxon>
        <taxon>Pleurotineae</taxon>
        <taxon>Pleurotaceae</taxon>
        <taxon>Pleurotus</taxon>
    </lineage>
</organism>
<evidence type="ECO:0000313" key="2">
    <source>
        <dbReference type="Proteomes" id="UP000824881"/>
    </source>
</evidence>
<reference evidence="1 2" key="1">
    <citation type="journal article" date="2021" name="Appl. Environ. Microbiol.">
        <title>Genetic linkage and physical mapping for an oyster mushroom Pleurotus cornucopiae and QTL analysis for the trait cap color.</title>
        <authorList>
            <person name="Zhang Y."/>
            <person name="Gao W."/>
            <person name="Sonnenberg A."/>
            <person name="Chen Q."/>
            <person name="Zhang J."/>
            <person name="Huang C."/>
        </authorList>
    </citation>
    <scope>NUCLEOTIDE SEQUENCE [LARGE SCALE GENOMIC DNA]</scope>
    <source>
        <strain evidence="1">CCMSSC00406</strain>
    </source>
</reference>
<proteinExistence type="predicted"/>
<keyword evidence="2" id="KW-1185">Reference proteome</keyword>
<sequence>MSTVRVRTRGTSTSSTTVVITPTTTAAKRPRALSIGLIASSVPLPLSPTLPDFTSLPPLALPTREEDGISKYGTDCQTDSVVPPLLRLPSELLLQIIRLLYTPSPSPPSLAIPAPFPNKPNHKSNSSDKELRADPAFFALARTCTHLLAHVRDVLYEKVVLGSVKSLARFRRSLIPIYSYGYGRGVRGSGSGIGKSVRQLAITCDSDAAYAYKNTSALVDAEAILGNANVVRHLRKLAVPSLFELRFLPPTEGGIEQVFVRSVNAVTHPSKSTVTSNHSGTRVYPPLLRDTTHFCVAEPSTRGWVSPREILDSVFPSPSPSPAFTSVTSQYKLTHLHFARRADANAENDVAFVKDVQDIITSNSGSRFPELESVVISVFAPEWMDSPSTESDEGDEPVGVVEKADTPYEQYAKASHLWGLLDDLRGSLSSSDAKLVIRVGRSDEWVEEWQTCPSTKTRKGLGFWERCIAEERARERKILGY</sequence>
<name>A0ACB7ISH3_PLECO</name>
<protein>
    <submittedName>
        <fullName evidence="1">Uncharacterized protein</fullName>
    </submittedName>
</protein>
<dbReference type="EMBL" id="WQMT02000007">
    <property type="protein sequence ID" value="KAG9221183.1"/>
    <property type="molecule type" value="Genomic_DNA"/>
</dbReference>
<dbReference type="Proteomes" id="UP000824881">
    <property type="component" value="Unassembled WGS sequence"/>
</dbReference>
<evidence type="ECO:0000313" key="1">
    <source>
        <dbReference type="EMBL" id="KAG9221183.1"/>
    </source>
</evidence>
<accession>A0ACB7ISH3</accession>
<comment type="caution">
    <text evidence="1">The sequence shown here is derived from an EMBL/GenBank/DDBJ whole genome shotgun (WGS) entry which is preliminary data.</text>
</comment>
<gene>
    <name evidence="1" type="ORF">CCMSSC00406_0007357</name>
</gene>